<dbReference type="KEGG" id="saci:Sinac_5452"/>
<dbReference type="HOGENOM" id="CLU_1467274_0_0_0"/>
<evidence type="ECO:0000313" key="2">
    <source>
        <dbReference type="EMBL" id="AGA29599.1"/>
    </source>
</evidence>
<gene>
    <name evidence="2" type="ordered locus">Sinac_5452</name>
</gene>
<dbReference type="EMBL" id="CP003364">
    <property type="protein sequence ID" value="AGA29599.1"/>
    <property type="molecule type" value="Genomic_DNA"/>
</dbReference>
<keyword evidence="3" id="KW-1185">Reference proteome</keyword>
<name>L0DJN4_SINAD</name>
<feature type="compositionally biased region" description="Low complexity" evidence="1">
    <location>
        <begin position="143"/>
        <end position="154"/>
    </location>
</feature>
<organism evidence="2 3">
    <name type="scientific">Singulisphaera acidiphila (strain ATCC BAA-1392 / DSM 18658 / VKM B-2454 / MOB10)</name>
    <dbReference type="NCBI Taxonomy" id="886293"/>
    <lineage>
        <taxon>Bacteria</taxon>
        <taxon>Pseudomonadati</taxon>
        <taxon>Planctomycetota</taxon>
        <taxon>Planctomycetia</taxon>
        <taxon>Isosphaerales</taxon>
        <taxon>Isosphaeraceae</taxon>
        <taxon>Singulisphaera</taxon>
    </lineage>
</organism>
<reference evidence="2 3" key="1">
    <citation type="submission" date="2012-02" db="EMBL/GenBank/DDBJ databases">
        <title>Complete sequence of chromosome of Singulisphaera acidiphila DSM 18658.</title>
        <authorList>
            <consortium name="US DOE Joint Genome Institute (JGI-PGF)"/>
            <person name="Lucas S."/>
            <person name="Copeland A."/>
            <person name="Lapidus A."/>
            <person name="Glavina del Rio T."/>
            <person name="Dalin E."/>
            <person name="Tice H."/>
            <person name="Bruce D."/>
            <person name="Goodwin L."/>
            <person name="Pitluck S."/>
            <person name="Peters L."/>
            <person name="Ovchinnikova G."/>
            <person name="Chertkov O."/>
            <person name="Kyrpides N."/>
            <person name="Mavromatis K."/>
            <person name="Ivanova N."/>
            <person name="Brettin T."/>
            <person name="Detter J.C."/>
            <person name="Han C."/>
            <person name="Larimer F."/>
            <person name="Land M."/>
            <person name="Hauser L."/>
            <person name="Markowitz V."/>
            <person name="Cheng J.-F."/>
            <person name="Hugenholtz P."/>
            <person name="Woyke T."/>
            <person name="Wu D."/>
            <person name="Tindall B."/>
            <person name="Pomrenke H."/>
            <person name="Brambilla E."/>
            <person name="Klenk H.-P."/>
            <person name="Eisen J.A."/>
        </authorList>
    </citation>
    <scope>NUCLEOTIDE SEQUENCE [LARGE SCALE GENOMIC DNA]</scope>
    <source>
        <strain evidence="3">ATCC BAA-1392 / DSM 18658 / VKM B-2454 / MOB10</strain>
    </source>
</reference>
<dbReference type="Proteomes" id="UP000010798">
    <property type="component" value="Chromosome"/>
</dbReference>
<accession>L0DJN4</accession>
<evidence type="ECO:0000313" key="3">
    <source>
        <dbReference type="Proteomes" id="UP000010798"/>
    </source>
</evidence>
<sequence>MPTQPLIIKPLPRIKYDARPCTHHDKNSCGYEAEKSGVAKKQQAESLSLIQRARKHTVSYERSIDSVCSGVRQTISERGSGRLRLTGATALGYPGQSHNVLGLESRLGLSDSGAAHDELLRKRERQIATVWRVTTKDLRPTCAAAGDSSPGPASQRPRTQAPWTLARGPSKASRCKACSVGQPR</sequence>
<feature type="region of interest" description="Disordered" evidence="1">
    <location>
        <begin position="141"/>
        <end position="184"/>
    </location>
</feature>
<protein>
    <submittedName>
        <fullName evidence="2">Uncharacterized protein</fullName>
    </submittedName>
</protein>
<dbReference type="AlphaFoldDB" id="L0DJN4"/>
<proteinExistence type="predicted"/>
<evidence type="ECO:0000256" key="1">
    <source>
        <dbReference type="SAM" id="MobiDB-lite"/>
    </source>
</evidence>